<dbReference type="Pfam" id="PF07707">
    <property type="entry name" value="BACK"/>
    <property type="match status" value="1"/>
</dbReference>
<dbReference type="InterPro" id="IPR011705">
    <property type="entry name" value="BACK"/>
</dbReference>
<name>A0A448X5G2_9PLAT</name>
<dbReference type="InterPro" id="IPR000210">
    <property type="entry name" value="BTB/POZ_dom"/>
</dbReference>
<dbReference type="Gene3D" id="3.30.710.10">
    <property type="entry name" value="Potassium Channel Kv1.1, Chain A"/>
    <property type="match status" value="1"/>
</dbReference>
<proteinExistence type="predicted"/>
<dbReference type="SUPFAM" id="SSF54695">
    <property type="entry name" value="POZ domain"/>
    <property type="match status" value="1"/>
</dbReference>
<dbReference type="AlphaFoldDB" id="A0A448X5G2"/>
<dbReference type="PANTHER" id="PTHR24412">
    <property type="entry name" value="KELCH PROTEIN"/>
    <property type="match status" value="1"/>
</dbReference>
<evidence type="ECO:0000313" key="5">
    <source>
        <dbReference type="Proteomes" id="UP000784294"/>
    </source>
</evidence>
<dbReference type="SMART" id="SM00225">
    <property type="entry name" value="BTB"/>
    <property type="match status" value="1"/>
</dbReference>
<accession>A0A448X5G2</accession>
<protein>
    <recommendedName>
        <fullName evidence="3">BTB domain-containing protein</fullName>
    </recommendedName>
</protein>
<reference evidence="4" key="1">
    <citation type="submission" date="2018-11" db="EMBL/GenBank/DDBJ databases">
        <authorList>
            <consortium name="Pathogen Informatics"/>
        </authorList>
    </citation>
    <scope>NUCLEOTIDE SEQUENCE</scope>
</reference>
<evidence type="ECO:0000256" key="1">
    <source>
        <dbReference type="ARBA" id="ARBA00022441"/>
    </source>
</evidence>
<sequence>MDKHSQNHILTVAKNLKEFFNNKEFLNACIVVSGRKIWCNRLLLASSSDYFKALFKFDSPSLTRETFVLDADCLTPKGVNHVINYINSLGMTPDTIPKEDYGDVYAATSFLQVIELHEIISEKMATTLTVDNALYRRLTRKATAILQNKFQSIDYWSQEFLTLPPSLIELIYLGDETNAPNESFMVRSILAWITYDLEHRLEFFKQNFTSLLRLRLVSASELRSIVIDPHFSNAFEAVRLLVHWYNLSHPVPLFACSAEFSLRSNVPLEGWMQTMDLDSKFTALNAGNHLSSIDSARAGTDFRIYSVCGVNITHGVGIFII</sequence>
<organism evidence="4 5">
    <name type="scientific">Protopolystoma xenopodis</name>
    <dbReference type="NCBI Taxonomy" id="117903"/>
    <lineage>
        <taxon>Eukaryota</taxon>
        <taxon>Metazoa</taxon>
        <taxon>Spiralia</taxon>
        <taxon>Lophotrochozoa</taxon>
        <taxon>Platyhelminthes</taxon>
        <taxon>Monogenea</taxon>
        <taxon>Polyopisthocotylea</taxon>
        <taxon>Polystomatidea</taxon>
        <taxon>Polystomatidae</taxon>
        <taxon>Protopolystoma</taxon>
    </lineage>
</organism>
<keyword evidence="2" id="KW-0677">Repeat</keyword>
<dbReference type="OrthoDB" id="6224983at2759"/>
<evidence type="ECO:0000256" key="2">
    <source>
        <dbReference type="ARBA" id="ARBA00022737"/>
    </source>
</evidence>
<keyword evidence="5" id="KW-1185">Reference proteome</keyword>
<keyword evidence="1" id="KW-0880">Kelch repeat</keyword>
<dbReference type="PROSITE" id="PS50097">
    <property type="entry name" value="BTB"/>
    <property type="match status" value="1"/>
</dbReference>
<dbReference type="InterPro" id="IPR011333">
    <property type="entry name" value="SKP1/BTB/POZ_sf"/>
</dbReference>
<dbReference type="EMBL" id="CAAALY010095577">
    <property type="protein sequence ID" value="VEL28512.1"/>
    <property type="molecule type" value="Genomic_DNA"/>
</dbReference>
<evidence type="ECO:0000313" key="4">
    <source>
        <dbReference type="EMBL" id="VEL28512.1"/>
    </source>
</evidence>
<evidence type="ECO:0000259" key="3">
    <source>
        <dbReference type="PROSITE" id="PS50097"/>
    </source>
</evidence>
<comment type="caution">
    <text evidence="4">The sequence shown here is derived from an EMBL/GenBank/DDBJ whole genome shotgun (WGS) entry which is preliminary data.</text>
</comment>
<dbReference type="Proteomes" id="UP000784294">
    <property type="component" value="Unassembled WGS sequence"/>
</dbReference>
<dbReference type="Pfam" id="PF00651">
    <property type="entry name" value="BTB"/>
    <property type="match status" value="1"/>
</dbReference>
<feature type="domain" description="BTB" evidence="3">
    <location>
        <begin position="26"/>
        <end position="86"/>
    </location>
</feature>
<dbReference type="Gene3D" id="1.25.40.420">
    <property type="match status" value="1"/>
</dbReference>
<dbReference type="PANTHER" id="PTHR24412:SF480">
    <property type="entry name" value="KELCH-LIKE PROTEIN 8"/>
    <property type="match status" value="1"/>
</dbReference>
<gene>
    <name evidence="4" type="ORF">PXEA_LOCUS21952</name>
</gene>